<dbReference type="PANTHER" id="PTHR23404">
    <property type="entry name" value="MOLYBDOPTERIN SYNTHASE RELATED"/>
    <property type="match status" value="1"/>
</dbReference>
<comment type="pathway">
    <text evidence="4">Cofactor biosynthesis; molybdopterin biosynthesis.</text>
</comment>
<keyword evidence="5" id="KW-1185">Reference proteome</keyword>
<dbReference type="GO" id="GO:0030366">
    <property type="term" value="F:molybdopterin synthase activity"/>
    <property type="evidence" value="ECO:0007669"/>
    <property type="project" value="UniProtKB-UniRule"/>
</dbReference>
<dbReference type="Pfam" id="PF02391">
    <property type="entry name" value="MoaE"/>
    <property type="match status" value="1"/>
</dbReference>
<keyword evidence="2 4" id="KW-0808">Transferase</keyword>
<dbReference type="Gene3D" id="3.90.1170.40">
    <property type="entry name" value="Molybdopterin biosynthesis MoaE subunit"/>
    <property type="match status" value="1"/>
</dbReference>
<evidence type="ECO:0000313" key="5">
    <source>
        <dbReference type="Proteomes" id="UP000492821"/>
    </source>
</evidence>
<dbReference type="AlphaFoldDB" id="A0A7E4UYJ2"/>
<proteinExistence type="inferred from homology"/>
<accession>A0A7E4UYJ2</accession>
<feature type="binding site" evidence="4">
    <location>
        <position position="312"/>
    </location>
    <ligand>
        <name>substrate</name>
    </ligand>
</feature>
<evidence type="ECO:0000256" key="3">
    <source>
        <dbReference type="ARBA" id="ARBA00023150"/>
    </source>
</evidence>
<comment type="catalytic activity">
    <reaction evidence="4">
        <text>2 [molybdopterin-synthase sulfur-carrier protein]-C-terminal-Gly-aminoethanethioate + cyclic pyranopterin phosphate + H2O = molybdopterin + 2 [molybdopterin-synthase sulfur-carrier protein]-C-terminal Gly-Gly + 2 H(+)</text>
        <dbReference type="Rhea" id="RHEA:26333"/>
        <dbReference type="Rhea" id="RHEA-COMP:12202"/>
        <dbReference type="Rhea" id="RHEA-COMP:19907"/>
        <dbReference type="ChEBI" id="CHEBI:15377"/>
        <dbReference type="ChEBI" id="CHEBI:15378"/>
        <dbReference type="ChEBI" id="CHEBI:58698"/>
        <dbReference type="ChEBI" id="CHEBI:59648"/>
        <dbReference type="ChEBI" id="CHEBI:90778"/>
        <dbReference type="ChEBI" id="CHEBI:232372"/>
        <dbReference type="EC" id="2.8.1.12"/>
    </reaction>
</comment>
<dbReference type="HAMAP" id="MF_03052">
    <property type="entry name" value="MOC2B"/>
    <property type="match status" value="1"/>
</dbReference>
<reference evidence="6" key="2">
    <citation type="submission" date="2020-10" db="UniProtKB">
        <authorList>
            <consortium name="WormBaseParasite"/>
        </authorList>
    </citation>
    <scope>IDENTIFICATION</scope>
</reference>
<dbReference type="InterPro" id="IPR027417">
    <property type="entry name" value="P-loop_NTPase"/>
</dbReference>
<dbReference type="InterPro" id="IPR028888">
    <property type="entry name" value="MOCS2B_euk"/>
</dbReference>
<dbReference type="InterPro" id="IPR003448">
    <property type="entry name" value="Mopterin_biosynth_MoaE"/>
</dbReference>
<dbReference type="EC" id="2.8.1.12" evidence="4"/>
<dbReference type="Proteomes" id="UP000492821">
    <property type="component" value="Unassembled WGS sequence"/>
</dbReference>
<dbReference type="Gene3D" id="3.40.50.300">
    <property type="entry name" value="P-loop containing nucleotide triphosphate hydrolases"/>
    <property type="match status" value="1"/>
</dbReference>
<comment type="subunit">
    <text evidence="4">Heterotetramer; composed of 2 small (MOCS2A) and 2 large (MOCS2B) subunits.</text>
</comment>
<reference evidence="5" key="1">
    <citation type="journal article" date="2013" name="Genetics">
        <title>The draft genome and transcriptome of Panagrellus redivivus are shaped by the harsh demands of a free-living lifestyle.</title>
        <authorList>
            <person name="Srinivasan J."/>
            <person name="Dillman A.R."/>
            <person name="Macchietto M.G."/>
            <person name="Heikkinen L."/>
            <person name="Lakso M."/>
            <person name="Fracchia K.M."/>
            <person name="Antoshechkin I."/>
            <person name="Mortazavi A."/>
            <person name="Wong G."/>
            <person name="Sternberg P.W."/>
        </authorList>
    </citation>
    <scope>NUCLEOTIDE SEQUENCE [LARGE SCALE GENOMIC DNA]</scope>
    <source>
        <strain evidence="5">MT8872</strain>
    </source>
</reference>
<comment type="subcellular location">
    <subcellularLocation>
        <location evidence="4">Cytoplasm</location>
    </subcellularLocation>
</comment>
<feature type="binding site" evidence="4">
    <location>
        <begin position="319"/>
        <end position="321"/>
    </location>
    <ligand>
        <name>substrate</name>
    </ligand>
</feature>
<dbReference type="GO" id="GO:1990140">
    <property type="term" value="C:molybdopterin synthase complex"/>
    <property type="evidence" value="ECO:0007669"/>
    <property type="project" value="UniProtKB-UniRule"/>
</dbReference>
<evidence type="ECO:0000256" key="4">
    <source>
        <dbReference type="HAMAP-Rule" id="MF_03052"/>
    </source>
</evidence>
<sequence length="352" mass="38969">MKSKPGRRATIFGISGCTNAGKTTIATRIVEKLSASGYHVSHHCMDDFFKQPEHVRTVPSAVNDTSEAFYYHYDEPHAVDAVAMAADIHRVSNERDIVIVEGNMLIELPEVFALLDKVVFVTMTKPACESRRLTRSYDPPDQPGYFDTVVWPEYEKHATNARKLHQQGHEIDFVDGTAPLEANFDAIFRIAQSSFKNFVRIQNTPIETKLLENFVSLPSCGAVSSFIGTTRDNFNGKPVKLLEYECYEPMAYSELKAVCSTVRTAFPEIARIAIVHRIGPVPIGEASVAIATSSAHRDAAIRGTHLAIDTLKSTVPIFKKEIYCDGSKSWKENAEFKDLAGNLGHGKLNGCS</sequence>
<dbReference type="WBParaSite" id="Pan_g1439.t1">
    <property type="protein sequence ID" value="Pan_g1439.t1"/>
    <property type="gene ID" value="Pan_g1439"/>
</dbReference>
<evidence type="ECO:0000313" key="6">
    <source>
        <dbReference type="WBParaSite" id="Pan_g1439.t1"/>
    </source>
</evidence>
<comment type="function">
    <text evidence="4">Catalytic subunit of the molybdopterin synthase complex, a complex that catalyzes the conversion of precursor Z into molybdopterin. Acts by mediating the incorporation of 2 sulfur atoms from thiocarboxylated MOCS2A into precursor Z to generate a dithiolene group.</text>
</comment>
<feature type="binding site" evidence="4">
    <location>
        <begin position="296"/>
        <end position="297"/>
    </location>
    <ligand>
        <name>substrate</name>
    </ligand>
</feature>
<dbReference type="SUPFAM" id="SSF52540">
    <property type="entry name" value="P-loop containing nucleoside triphosphate hydrolases"/>
    <property type="match status" value="1"/>
</dbReference>
<dbReference type="SUPFAM" id="SSF54690">
    <property type="entry name" value="Molybdopterin synthase subunit MoaE"/>
    <property type="match status" value="1"/>
</dbReference>
<dbReference type="UniPathway" id="UPA00344"/>
<dbReference type="CDD" id="cd00756">
    <property type="entry name" value="MoaE"/>
    <property type="match status" value="1"/>
</dbReference>
<organism evidence="5 6">
    <name type="scientific">Panagrellus redivivus</name>
    <name type="common">Microworm</name>
    <dbReference type="NCBI Taxonomy" id="6233"/>
    <lineage>
        <taxon>Eukaryota</taxon>
        <taxon>Metazoa</taxon>
        <taxon>Ecdysozoa</taxon>
        <taxon>Nematoda</taxon>
        <taxon>Chromadorea</taxon>
        <taxon>Rhabditida</taxon>
        <taxon>Tylenchina</taxon>
        <taxon>Panagrolaimomorpha</taxon>
        <taxon>Panagrolaimoidea</taxon>
        <taxon>Panagrolaimidae</taxon>
        <taxon>Panagrellus</taxon>
    </lineage>
</organism>
<name>A0A7E4UYJ2_PANRE</name>
<dbReference type="FunFam" id="3.90.1170.40:FF:000002">
    <property type="entry name" value="Molybdopterin synthase catalytic subunit"/>
    <property type="match status" value="1"/>
</dbReference>
<comment type="similarity">
    <text evidence="4">Belongs to the MoaE family. MOCS2B subfamily.</text>
</comment>
<evidence type="ECO:0000256" key="2">
    <source>
        <dbReference type="ARBA" id="ARBA00022679"/>
    </source>
</evidence>
<dbReference type="InterPro" id="IPR036563">
    <property type="entry name" value="MoaE_sf"/>
</dbReference>
<keyword evidence="1 4" id="KW-0963">Cytoplasm</keyword>
<protein>
    <recommendedName>
        <fullName evidence="4">Molybdopterin synthase catalytic subunit</fullName>
        <ecNumber evidence="4">2.8.1.12</ecNumber>
    </recommendedName>
    <alternativeName>
        <fullName evidence="4">Molybdenum cofactor synthesis protein 2 large subunit</fullName>
    </alternativeName>
    <alternativeName>
        <fullName evidence="4">Molybdenum cofactor synthesis protein 2B</fullName>
        <shortName evidence="4">MOCS2B</shortName>
    </alternativeName>
</protein>
<keyword evidence="3 4" id="KW-0501">Molybdenum cofactor biosynthesis</keyword>
<dbReference type="GO" id="GO:0006777">
    <property type="term" value="P:Mo-molybdopterin cofactor biosynthetic process"/>
    <property type="evidence" value="ECO:0007669"/>
    <property type="project" value="UniProtKB-UniRule"/>
</dbReference>
<evidence type="ECO:0000256" key="1">
    <source>
        <dbReference type="ARBA" id="ARBA00022490"/>
    </source>
</evidence>